<feature type="coiled-coil region" evidence="4">
    <location>
        <begin position="307"/>
        <end position="377"/>
    </location>
</feature>
<dbReference type="GO" id="GO:0052621">
    <property type="term" value="F:diguanylate cyclase activity"/>
    <property type="evidence" value="ECO:0007669"/>
    <property type="project" value="UniProtKB-EC"/>
</dbReference>
<sequence>MDSKQLTALKTHNETLAQFIVRLSSFYEGLSAETDNELKVLRGHLSAKPDYTLATASINKLNNHIQLAQSSVKQHTQLTIRELEKSIKQFQQNFAQDQELTRQCALVLSAAQMPVNNLFELQSLCLRAIRLFSNVSQPVAADNSKNIQADTEGRQSGTLFEEIQNELSQLINSYAKKQPDEPRVQDLKKRLDSPLSEDDLLQTCLTVIRLVVTETMHEATLSGRMIYRIYTALGGIQEKVESSIETSSQSFEKRQKSSADITSQLNQMDQTVQESDSLELLKQQAKTHIASISSAVADRKAADNEEQQALMSLFNSMQTQLENLQRQAQLYRRKLAEQTAFSHTDPLTRLPNRLAYNERFNREYEEAKLDNRALSLAVIDIDFFKSINDRFGHQAGDKTLQVVGHHLKKHLHGDEFISRWGGEEFVMLLPFIEVSALEKKLDDMRQSLARLPFKFKQEKVSITASFGGTCLRMDDLPESMFARADELLYQAKKGGRNRVVVE</sequence>
<keyword evidence="7" id="KW-1185">Reference proteome</keyword>
<dbReference type="Gene3D" id="3.30.70.270">
    <property type="match status" value="1"/>
</dbReference>
<keyword evidence="4" id="KW-0175">Coiled coil</keyword>
<dbReference type="EC" id="2.7.7.65" evidence="2"/>
<dbReference type="PROSITE" id="PS50887">
    <property type="entry name" value="GGDEF"/>
    <property type="match status" value="1"/>
</dbReference>
<comment type="caution">
    <text evidence="6">The sequence shown here is derived from an EMBL/GenBank/DDBJ whole genome shotgun (WGS) entry which is preliminary data.</text>
</comment>
<gene>
    <name evidence="6" type="ORF">BFC18_19970</name>
</gene>
<comment type="cofactor">
    <cofactor evidence="1">
        <name>Mg(2+)</name>
        <dbReference type="ChEBI" id="CHEBI:18420"/>
    </cofactor>
</comment>
<dbReference type="Pfam" id="PF00990">
    <property type="entry name" value="GGDEF"/>
    <property type="match status" value="1"/>
</dbReference>
<feature type="coiled-coil region" evidence="4">
    <location>
        <begin position="73"/>
        <end position="100"/>
    </location>
</feature>
<dbReference type="STRING" id="1656094.BFC18_19970"/>
<dbReference type="PANTHER" id="PTHR45138">
    <property type="entry name" value="REGULATORY COMPONENTS OF SENSORY TRANSDUCTION SYSTEM"/>
    <property type="match status" value="1"/>
</dbReference>
<dbReference type="InterPro" id="IPR043128">
    <property type="entry name" value="Rev_trsase/Diguanyl_cyclase"/>
</dbReference>
<dbReference type="Proteomes" id="UP000175691">
    <property type="component" value="Unassembled WGS sequence"/>
</dbReference>
<dbReference type="RefSeq" id="WP_070127149.1">
    <property type="nucleotide sequence ID" value="NZ_MDHN01000041.1"/>
</dbReference>
<proteinExistence type="predicted"/>
<dbReference type="AlphaFoldDB" id="A0A1E7Z636"/>
<dbReference type="SMART" id="SM00267">
    <property type="entry name" value="GGDEF"/>
    <property type="match status" value="1"/>
</dbReference>
<dbReference type="NCBIfam" id="TIGR00254">
    <property type="entry name" value="GGDEF"/>
    <property type="match status" value="1"/>
</dbReference>
<evidence type="ECO:0000256" key="4">
    <source>
        <dbReference type="SAM" id="Coils"/>
    </source>
</evidence>
<evidence type="ECO:0000256" key="1">
    <source>
        <dbReference type="ARBA" id="ARBA00001946"/>
    </source>
</evidence>
<evidence type="ECO:0000313" key="6">
    <source>
        <dbReference type="EMBL" id="OFC69019.1"/>
    </source>
</evidence>
<dbReference type="PANTHER" id="PTHR45138:SF9">
    <property type="entry name" value="DIGUANYLATE CYCLASE DGCM-RELATED"/>
    <property type="match status" value="1"/>
</dbReference>
<protein>
    <recommendedName>
        <fullName evidence="2">diguanylate cyclase</fullName>
        <ecNumber evidence="2">2.7.7.65</ecNumber>
    </recommendedName>
</protein>
<dbReference type="InterPro" id="IPR048516">
    <property type="entry name" value="DGCcoil"/>
</dbReference>
<feature type="domain" description="GGDEF" evidence="5">
    <location>
        <begin position="372"/>
        <end position="502"/>
    </location>
</feature>
<dbReference type="SUPFAM" id="SSF55073">
    <property type="entry name" value="Nucleotide cyclase"/>
    <property type="match status" value="1"/>
</dbReference>
<organism evidence="6 7">
    <name type="scientific">Alteromonas confluentis</name>
    <dbReference type="NCBI Taxonomy" id="1656094"/>
    <lineage>
        <taxon>Bacteria</taxon>
        <taxon>Pseudomonadati</taxon>
        <taxon>Pseudomonadota</taxon>
        <taxon>Gammaproteobacteria</taxon>
        <taxon>Alteromonadales</taxon>
        <taxon>Alteromonadaceae</taxon>
        <taxon>Alteromonas/Salinimonas group</taxon>
        <taxon>Alteromonas</taxon>
    </lineage>
</organism>
<evidence type="ECO:0000256" key="2">
    <source>
        <dbReference type="ARBA" id="ARBA00012528"/>
    </source>
</evidence>
<evidence type="ECO:0000256" key="3">
    <source>
        <dbReference type="ARBA" id="ARBA00034247"/>
    </source>
</evidence>
<dbReference type="Pfam" id="PF20975">
    <property type="entry name" value="DGCcoil"/>
    <property type="match status" value="1"/>
</dbReference>
<evidence type="ECO:0000259" key="5">
    <source>
        <dbReference type="PROSITE" id="PS50887"/>
    </source>
</evidence>
<reference evidence="6 7" key="1">
    <citation type="submission" date="2016-08" db="EMBL/GenBank/DDBJ databases">
        <authorList>
            <person name="Seilhamer J.J."/>
        </authorList>
    </citation>
    <scope>NUCLEOTIDE SEQUENCE [LARGE SCALE GENOMIC DNA]</scope>
    <source>
        <strain evidence="6 7">KCTC 42603</strain>
    </source>
</reference>
<evidence type="ECO:0000313" key="7">
    <source>
        <dbReference type="Proteomes" id="UP000175691"/>
    </source>
</evidence>
<dbReference type="FunFam" id="3.30.70.270:FF:000001">
    <property type="entry name" value="Diguanylate cyclase domain protein"/>
    <property type="match status" value="1"/>
</dbReference>
<dbReference type="InterPro" id="IPR029787">
    <property type="entry name" value="Nucleotide_cyclase"/>
</dbReference>
<dbReference type="InterPro" id="IPR050469">
    <property type="entry name" value="Diguanylate_Cyclase"/>
</dbReference>
<name>A0A1E7Z636_9ALTE</name>
<dbReference type="InterPro" id="IPR000160">
    <property type="entry name" value="GGDEF_dom"/>
</dbReference>
<comment type="catalytic activity">
    <reaction evidence="3">
        <text>2 GTP = 3',3'-c-di-GMP + 2 diphosphate</text>
        <dbReference type="Rhea" id="RHEA:24898"/>
        <dbReference type="ChEBI" id="CHEBI:33019"/>
        <dbReference type="ChEBI" id="CHEBI:37565"/>
        <dbReference type="ChEBI" id="CHEBI:58805"/>
        <dbReference type="EC" id="2.7.7.65"/>
    </reaction>
</comment>
<dbReference type="CDD" id="cd01949">
    <property type="entry name" value="GGDEF"/>
    <property type="match status" value="1"/>
</dbReference>
<accession>A0A1E7Z636</accession>
<dbReference type="EMBL" id="MDHN01000041">
    <property type="protein sequence ID" value="OFC69019.1"/>
    <property type="molecule type" value="Genomic_DNA"/>
</dbReference>